<accession>A0A9P9BRF0</accession>
<reference evidence="2" key="1">
    <citation type="journal article" date="2021" name="Nat. Commun.">
        <title>Genetic determinants of endophytism in the Arabidopsis root mycobiome.</title>
        <authorList>
            <person name="Mesny F."/>
            <person name="Miyauchi S."/>
            <person name="Thiergart T."/>
            <person name="Pickel B."/>
            <person name="Atanasova L."/>
            <person name="Karlsson M."/>
            <person name="Huettel B."/>
            <person name="Barry K.W."/>
            <person name="Haridas S."/>
            <person name="Chen C."/>
            <person name="Bauer D."/>
            <person name="Andreopoulos W."/>
            <person name="Pangilinan J."/>
            <person name="LaButti K."/>
            <person name="Riley R."/>
            <person name="Lipzen A."/>
            <person name="Clum A."/>
            <person name="Drula E."/>
            <person name="Henrissat B."/>
            <person name="Kohler A."/>
            <person name="Grigoriev I.V."/>
            <person name="Martin F.M."/>
            <person name="Hacquard S."/>
        </authorList>
    </citation>
    <scope>NUCLEOTIDE SEQUENCE</scope>
    <source>
        <strain evidence="2">MPI-CAGE-CH-0230</strain>
    </source>
</reference>
<dbReference type="EMBL" id="JAGTJQ010000004">
    <property type="protein sequence ID" value="KAH7032831.1"/>
    <property type="molecule type" value="Genomic_DNA"/>
</dbReference>
<evidence type="ECO:0000313" key="2">
    <source>
        <dbReference type="EMBL" id="KAH7032831.1"/>
    </source>
</evidence>
<feature type="compositionally biased region" description="Basic and acidic residues" evidence="1">
    <location>
        <begin position="28"/>
        <end position="38"/>
    </location>
</feature>
<dbReference type="Proteomes" id="UP000756346">
    <property type="component" value="Unassembled WGS sequence"/>
</dbReference>
<evidence type="ECO:0000256" key="1">
    <source>
        <dbReference type="SAM" id="MobiDB-lite"/>
    </source>
</evidence>
<sequence>MTIASRLAKLKWVRKLCSRDGFRTTSRLSDHYGPEKAKTSMTPRQPADPRLGELSECKQQPCLAAEFVVLHLHVAGHARGQEWVARCWRMELAGHESKLRLLQVAVAPGQVREPSTAASCGVLRWIRCWSRRLRCPIKILGAGIGQDVIRQDLGASVKNAAEMLVSRGSPRGSLRGVALRAVAVKLANGAAMAKRTIGSAALPSSTLSPSELANSGQSHDIHAGHTPPVATYGASAVVLAIQITAASLWTDGRGTRSQAFRLDFEKDPCYPVRRHNRKALIHCEPVNVKPPVSSTFGGRSYETIGCHQPQKPSPVSNFISQDRADGDNTAELATQTAAEIRDVKTFRIP</sequence>
<keyword evidence="3" id="KW-1185">Reference proteome</keyword>
<comment type="caution">
    <text evidence="2">The sequence shown here is derived from an EMBL/GenBank/DDBJ whole genome shotgun (WGS) entry which is preliminary data.</text>
</comment>
<gene>
    <name evidence="2" type="ORF">B0I36DRAFT_430206</name>
</gene>
<dbReference type="AlphaFoldDB" id="A0A9P9BRF0"/>
<evidence type="ECO:0000313" key="3">
    <source>
        <dbReference type="Proteomes" id="UP000756346"/>
    </source>
</evidence>
<name>A0A9P9BRF0_9PEZI</name>
<dbReference type="RefSeq" id="XP_046013663.1">
    <property type="nucleotide sequence ID" value="XM_046162528.1"/>
</dbReference>
<organism evidence="2 3">
    <name type="scientific">Microdochium trichocladiopsis</name>
    <dbReference type="NCBI Taxonomy" id="1682393"/>
    <lineage>
        <taxon>Eukaryota</taxon>
        <taxon>Fungi</taxon>
        <taxon>Dikarya</taxon>
        <taxon>Ascomycota</taxon>
        <taxon>Pezizomycotina</taxon>
        <taxon>Sordariomycetes</taxon>
        <taxon>Xylariomycetidae</taxon>
        <taxon>Xylariales</taxon>
        <taxon>Microdochiaceae</taxon>
        <taxon>Microdochium</taxon>
    </lineage>
</organism>
<dbReference type="GeneID" id="70192074"/>
<proteinExistence type="predicted"/>
<protein>
    <submittedName>
        <fullName evidence="2">Uncharacterized protein</fullName>
    </submittedName>
</protein>
<feature type="region of interest" description="Disordered" evidence="1">
    <location>
        <begin position="28"/>
        <end position="50"/>
    </location>
</feature>